<feature type="region of interest" description="Disordered" evidence="1">
    <location>
        <begin position="399"/>
        <end position="466"/>
    </location>
</feature>
<dbReference type="Pfam" id="PF03357">
    <property type="entry name" value="Snf7"/>
    <property type="match status" value="1"/>
</dbReference>
<dbReference type="PANTHER" id="PTHR22761">
    <property type="entry name" value="CHARGED MULTIVESICULAR BODY PROTEIN"/>
    <property type="match status" value="1"/>
</dbReference>
<organism evidence="2 3">
    <name type="scientific">Podospora anserina (strain S / ATCC MYA-4624 / DSM 980 / FGSC 10383)</name>
    <name type="common">Pleurage anserina</name>
    <dbReference type="NCBI Taxonomy" id="515849"/>
    <lineage>
        <taxon>Eukaryota</taxon>
        <taxon>Fungi</taxon>
        <taxon>Dikarya</taxon>
        <taxon>Ascomycota</taxon>
        <taxon>Pezizomycotina</taxon>
        <taxon>Sordariomycetes</taxon>
        <taxon>Sordariomycetidae</taxon>
        <taxon>Sordariales</taxon>
        <taxon>Podosporaceae</taxon>
        <taxon>Podospora</taxon>
        <taxon>Podospora anserina</taxon>
    </lineage>
</organism>
<dbReference type="Gene3D" id="6.10.140.1230">
    <property type="match status" value="1"/>
</dbReference>
<dbReference type="Proteomes" id="UP000001197">
    <property type="component" value="Chromosome 1"/>
</dbReference>
<dbReference type="FunCoup" id="A0A090CH90">
    <property type="interactions" value="69"/>
</dbReference>
<dbReference type="InterPro" id="IPR005024">
    <property type="entry name" value="Snf7_fam"/>
</dbReference>
<evidence type="ECO:0000313" key="2">
    <source>
        <dbReference type="EMBL" id="CDP24822.1"/>
    </source>
</evidence>
<name>A0A090CH90_PODAN</name>
<dbReference type="GO" id="GO:0006900">
    <property type="term" value="P:vesicle budding from membrane"/>
    <property type="evidence" value="ECO:0007669"/>
    <property type="project" value="TreeGrafter"/>
</dbReference>
<feature type="compositionally biased region" description="Basic and acidic residues" evidence="1">
    <location>
        <begin position="399"/>
        <end position="438"/>
    </location>
</feature>
<dbReference type="InParanoid" id="A0A090CH90"/>
<dbReference type="eggNOG" id="KOG2911">
    <property type="taxonomic scope" value="Eukaryota"/>
</dbReference>
<dbReference type="GO" id="GO:0005771">
    <property type="term" value="C:multivesicular body"/>
    <property type="evidence" value="ECO:0007669"/>
    <property type="project" value="TreeGrafter"/>
</dbReference>
<keyword evidence="3" id="KW-1185">Reference proteome</keyword>
<dbReference type="EMBL" id="FO904936">
    <property type="protein sequence ID" value="CDP24822.1"/>
    <property type="molecule type" value="Genomic_DNA"/>
</dbReference>
<accession>A0A090CH90</accession>
<dbReference type="GO" id="GO:0032511">
    <property type="term" value="P:late endosome to vacuole transport via multivesicular body sorting pathway"/>
    <property type="evidence" value="ECO:0007669"/>
    <property type="project" value="TreeGrafter"/>
</dbReference>
<dbReference type="Pfam" id="PF25880">
    <property type="entry name" value="WHD_CHMP7_1st"/>
    <property type="match status" value="1"/>
</dbReference>
<dbReference type="STRING" id="515849.A0A090CH90"/>
<evidence type="ECO:0000313" key="3">
    <source>
        <dbReference type="Proteomes" id="UP000001197"/>
    </source>
</evidence>
<reference evidence="2 3" key="1">
    <citation type="journal article" date="2008" name="Genome Biol.">
        <title>The genome sequence of the model ascomycete fungus Podospora anserina.</title>
        <authorList>
            <person name="Espagne E."/>
            <person name="Lespinet O."/>
            <person name="Malagnac F."/>
            <person name="Da Silva C."/>
            <person name="Jaillon O."/>
            <person name="Porcel B.M."/>
            <person name="Couloux A."/>
            <person name="Aury J.-M."/>
            <person name="Segurens B."/>
            <person name="Poulain J."/>
            <person name="Anthouard V."/>
            <person name="Grossetete S."/>
            <person name="Khalili H."/>
            <person name="Coppin E."/>
            <person name="Dequard-Chablat M."/>
            <person name="Picard M."/>
            <person name="Contamine V."/>
            <person name="Arnaise S."/>
            <person name="Bourdais A."/>
            <person name="Berteaux-Lecellier V."/>
            <person name="Gautheret D."/>
            <person name="de Vries R.P."/>
            <person name="Battaglia E."/>
            <person name="Coutinho P.M."/>
            <person name="Danchin E.G.J."/>
            <person name="Henrissat B."/>
            <person name="El Khoury R."/>
            <person name="Sainsard-Chanet A."/>
            <person name="Boivin A."/>
            <person name="Pinan-Lucarre B."/>
            <person name="Sellem C.H."/>
            <person name="Debuchy R."/>
            <person name="Wincker P."/>
            <person name="Weissenbach J."/>
            <person name="Silar P."/>
        </authorList>
    </citation>
    <scope>NUCLEOTIDE SEQUENCE [LARGE SCALE GENOMIC DNA]</scope>
    <source>
        <strain evidence="3">S / ATCC MYA-4624 / DSM 980 / FGSC 10383</strain>
    </source>
</reference>
<protein>
    <submittedName>
        <fullName evidence="2">Uncharacterized protein</fullName>
    </submittedName>
</protein>
<evidence type="ECO:0000256" key="1">
    <source>
        <dbReference type="SAM" id="MobiDB-lite"/>
    </source>
</evidence>
<sequence>MSQKSQSLLDYLVQNEPSFRKARLPALYSSFAAQRTLNPDGYAANLFAWRRALAKVAKSGLAPPPTSSSKPSLLVLNTDERLVSAFETKQYGRPLSLGLVIKEAVENKELVPLRQFLEQKESIYSRSWSVWGLAGWVLKTAGVTDFLKGSGDKVPKGQFVVVENVEGAGKAFGEGIKDKEGRFERTFTRAHFAKVFNDQLVEGGRELSDTDMDVLLVFLARDKQMIDYDGKTVKIRDGEGEPEGLTDEDASIAQLKELLASLTHQTLLLSKRVEELGAQAKEAVTKQNRVAALAALKSKKLAEQTLEKRYATVNQLEQVQTQLEQASDNVQIVKVMESSSDALKSLTAKVGGVEGVEEVVDRLREQMADADEVGKILAEASGTTVLDEGEIDDELAEMERQEKEKERKKVEEKQQREAEERAKEEQKEAEDLRKKLEAIGEVPGSAPVKDKETDEAEAMMGRLTLG</sequence>
<proteinExistence type="predicted"/>
<dbReference type="PANTHER" id="PTHR22761:SF18">
    <property type="entry name" value="SORTING PROTEIN SNF7 FAMILY PROTEIN, PUTATIVE (AFU_ORTHOLOGUE AFUA_2G16692)-RELATED"/>
    <property type="match status" value="1"/>
</dbReference>
<dbReference type="GO" id="GO:0000815">
    <property type="term" value="C:ESCRT III complex"/>
    <property type="evidence" value="ECO:0007669"/>
    <property type="project" value="TreeGrafter"/>
</dbReference>
<reference evidence="3" key="2">
    <citation type="journal article" date="2014" name="Genetics">
        <title>Maintaining two mating types: Structure of the mating type locus and its role in heterokaryosis in Podospora anserina.</title>
        <authorList>
            <person name="Grognet P."/>
            <person name="Bidard F."/>
            <person name="Kuchly C."/>
            <person name="Tong L.C.H."/>
            <person name="Coppin E."/>
            <person name="Benkhali J.A."/>
            <person name="Couloux A."/>
            <person name="Wincker P."/>
            <person name="Debuchy R."/>
            <person name="Silar P."/>
        </authorList>
    </citation>
    <scope>GENOME REANNOTATION</scope>
    <source>
        <strain evidence="3">S / ATCC MYA-4624 / DSM 980 / FGSC 10383</strain>
    </source>
</reference>
<dbReference type="AlphaFoldDB" id="A0A090CH90"/>
<dbReference type="GO" id="GO:0009898">
    <property type="term" value="C:cytoplasmic side of plasma membrane"/>
    <property type="evidence" value="ECO:0007669"/>
    <property type="project" value="TreeGrafter"/>
</dbReference>